<dbReference type="InterPro" id="IPR036910">
    <property type="entry name" value="HMG_box_dom_sf"/>
</dbReference>
<dbReference type="Proteomes" id="UP001153678">
    <property type="component" value="Unassembled WGS sequence"/>
</dbReference>
<accession>A0A9W4WHF1</accession>
<reference evidence="2" key="1">
    <citation type="submission" date="2022-08" db="EMBL/GenBank/DDBJ databases">
        <authorList>
            <person name="Kallberg Y."/>
            <person name="Tangrot J."/>
            <person name="Rosling A."/>
        </authorList>
    </citation>
    <scope>NUCLEOTIDE SEQUENCE</scope>
    <source>
        <strain evidence="2">Wild A</strain>
    </source>
</reference>
<feature type="region of interest" description="Disordered" evidence="1">
    <location>
        <begin position="311"/>
        <end position="330"/>
    </location>
</feature>
<feature type="region of interest" description="Disordered" evidence="1">
    <location>
        <begin position="140"/>
        <end position="162"/>
    </location>
</feature>
<dbReference type="OrthoDB" id="2424994at2759"/>
<gene>
    <name evidence="2" type="ORF">FWILDA_LOCUS318</name>
</gene>
<feature type="compositionally biased region" description="Polar residues" evidence="1">
    <location>
        <begin position="358"/>
        <end position="385"/>
    </location>
</feature>
<sequence length="398" mass="44897">MGDQISSNDKESDNSSVCEKGSKIEIASNSSEYERNESSATPSRNSVDQSILINPPFPPNVDPRSLAIDLLNNKKTSKKLLNEFFIYRKEFVRELKRQNLRPRQTKVSTLASTSWHRQPPNVKNEYRRLARETDRFLILARSKNSKSTKTESSESSYTSPDSAPDFISVASSSALSVSNPDNLQLSAASQMSHHLLRMSDALNPSVLQTGERSIQLDNFRSTFEEFSLYGQGNTMSEGFENLGNNVMNFGNLNTLEHQNFLPLRTSEPYDYRNTMSYHPQRQSYTEFLEPSWSTLDDNLSQFTNITPVNRVAPVRSSEQHDYSNPSLSPYQSQYVENIDTSMSTLNSEVEQISIVPSQRYLNRDAPSSQGTNNDTSASSSGQSTIVPWEILRRMPPPS</sequence>
<dbReference type="Gene3D" id="1.10.30.10">
    <property type="entry name" value="High mobility group box domain"/>
    <property type="match status" value="1"/>
</dbReference>
<feature type="region of interest" description="Disordered" evidence="1">
    <location>
        <begin position="358"/>
        <end position="398"/>
    </location>
</feature>
<organism evidence="2 3">
    <name type="scientific">Funneliformis geosporum</name>
    <dbReference type="NCBI Taxonomy" id="1117311"/>
    <lineage>
        <taxon>Eukaryota</taxon>
        <taxon>Fungi</taxon>
        <taxon>Fungi incertae sedis</taxon>
        <taxon>Mucoromycota</taxon>
        <taxon>Glomeromycotina</taxon>
        <taxon>Glomeromycetes</taxon>
        <taxon>Glomerales</taxon>
        <taxon>Glomeraceae</taxon>
        <taxon>Funneliformis</taxon>
    </lineage>
</organism>
<dbReference type="AlphaFoldDB" id="A0A9W4WHF1"/>
<evidence type="ECO:0000313" key="2">
    <source>
        <dbReference type="EMBL" id="CAI2161961.1"/>
    </source>
</evidence>
<name>A0A9W4WHF1_9GLOM</name>
<dbReference type="SUPFAM" id="SSF47095">
    <property type="entry name" value="HMG-box"/>
    <property type="match status" value="1"/>
</dbReference>
<feature type="compositionally biased region" description="Polar residues" evidence="1">
    <location>
        <begin position="40"/>
        <end position="50"/>
    </location>
</feature>
<dbReference type="EMBL" id="CAMKVN010000019">
    <property type="protein sequence ID" value="CAI2161961.1"/>
    <property type="molecule type" value="Genomic_DNA"/>
</dbReference>
<evidence type="ECO:0000313" key="3">
    <source>
        <dbReference type="Proteomes" id="UP001153678"/>
    </source>
</evidence>
<protein>
    <submittedName>
        <fullName evidence="2">20055_t:CDS:1</fullName>
    </submittedName>
</protein>
<comment type="caution">
    <text evidence="2">The sequence shown here is derived from an EMBL/GenBank/DDBJ whole genome shotgun (WGS) entry which is preliminary data.</text>
</comment>
<feature type="region of interest" description="Disordered" evidence="1">
    <location>
        <begin position="1"/>
        <end position="50"/>
    </location>
</feature>
<proteinExistence type="predicted"/>
<evidence type="ECO:0000256" key="1">
    <source>
        <dbReference type="SAM" id="MobiDB-lite"/>
    </source>
</evidence>
<keyword evidence="3" id="KW-1185">Reference proteome</keyword>